<evidence type="ECO:0000256" key="1">
    <source>
        <dbReference type="SAM" id="MobiDB-lite"/>
    </source>
</evidence>
<organism evidence="2 3">
    <name type="scientific">Tribonema minus</name>
    <dbReference type="NCBI Taxonomy" id="303371"/>
    <lineage>
        <taxon>Eukaryota</taxon>
        <taxon>Sar</taxon>
        <taxon>Stramenopiles</taxon>
        <taxon>Ochrophyta</taxon>
        <taxon>PX clade</taxon>
        <taxon>Xanthophyceae</taxon>
        <taxon>Tribonematales</taxon>
        <taxon>Tribonemataceae</taxon>
        <taxon>Tribonema</taxon>
    </lineage>
</organism>
<dbReference type="AlphaFoldDB" id="A0A835YLB2"/>
<protein>
    <submittedName>
        <fullName evidence="2">Uncharacterized protein</fullName>
    </submittedName>
</protein>
<name>A0A835YLB2_9STRA</name>
<reference evidence="2" key="1">
    <citation type="submission" date="2021-02" db="EMBL/GenBank/DDBJ databases">
        <title>First Annotated Genome of the Yellow-green Alga Tribonema minus.</title>
        <authorList>
            <person name="Mahan K.M."/>
        </authorList>
    </citation>
    <scope>NUCLEOTIDE SEQUENCE</scope>
    <source>
        <strain evidence="2">UTEX B ZZ1240</strain>
    </source>
</reference>
<evidence type="ECO:0000313" key="2">
    <source>
        <dbReference type="EMBL" id="KAG5175927.1"/>
    </source>
</evidence>
<gene>
    <name evidence="2" type="ORF">JKP88DRAFT_249849</name>
</gene>
<dbReference type="Proteomes" id="UP000664859">
    <property type="component" value="Unassembled WGS sequence"/>
</dbReference>
<accession>A0A835YLB2</accession>
<sequence length="163" mass="16821">MKHLDFSIETEELVAIKHATNMTGINDTNAATPMLMPASAPRAVAPIATTPQPPAPAFFAVPARKTRVKLPRSKCSTGRKPVQAVAIPSAIDAMDVDEESGSKPGMRAPTPCSNSGPVAPAGVPLGLADRMAGITLSTIAPVAVWNARRKARGTAHTVPGRAG</sequence>
<dbReference type="EMBL" id="JAFCMP010000543">
    <property type="protein sequence ID" value="KAG5175927.1"/>
    <property type="molecule type" value="Genomic_DNA"/>
</dbReference>
<feature type="region of interest" description="Disordered" evidence="1">
    <location>
        <begin position="97"/>
        <end position="117"/>
    </location>
</feature>
<keyword evidence="3" id="KW-1185">Reference proteome</keyword>
<proteinExistence type="predicted"/>
<comment type="caution">
    <text evidence="2">The sequence shown here is derived from an EMBL/GenBank/DDBJ whole genome shotgun (WGS) entry which is preliminary data.</text>
</comment>
<evidence type="ECO:0000313" key="3">
    <source>
        <dbReference type="Proteomes" id="UP000664859"/>
    </source>
</evidence>